<proteinExistence type="predicted"/>
<evidence type="ECO:0000256" key="1">
    <source>
        <dbReference type="SAM" id="MobiDB-lite"/>
    </source>
</evidence>
<feature type="compositionally biased region" description="Gly residues" evidence="1">
    <location>
        <begin position="392"/>
        <end position="404"/>
    </location>
</feature>
<feature type="compositionally biased region" description="Acidic residues" evidence="1">
    <location>
        <begin position="584"/>
        <end position="593"/>
    </location>
</feature>
<gene>
    <name evidence="2" type="ORF">RRG08_042018</name>
</gene>
<feature type="compositionally biased region" description="Basic and acidic residues" evidence="1">
    <location>
        <begin position="435"/>
        <end position="445"/>
    </location>
</feature>
<feature type="compositionally biased region" description="Polar residues" evidence="1">
    <location>
        <begin position="1"/>
        <end position="15"/>
    </location>
</feature>
<accession>A0AAE0Z8B8</accession>
<keyword evidence="3" id="KW-1185">Reference proteome</keyword>
<reference evidence="2" key="1">
    <citation type="journal article" date="2023" name="G3 (Bethesda)">
        <title>A reference genome for the long-term kleptoplast-retaining sea slug Elysia crispata morphotype clarki.</title>
        <authorList>
            <person name="Eastman K.E."/>
            <person name="Pendleton A.L."/>
            <person name="Shaikh M.A."/>
            <person name="Suttiyut T."/>
            <person name="Ogas R."/>
            <person name="Tomko P."/>
            <person name="Gavelis G."/>
            <person name="Widhalm J.R."/>
            <person name="Wisecaver J.H."/>
        </authorList>
    </citation>
    <scope>NUCLEOTIDE SEQUENCE</scope>
    <source>
        <strain evidence="2">ECLA1</strain>
    </source>
</reference>
<sequence>MTFENGGSLQMSPSGTRKYPVSQGRMNRRAKLTKTLPVHVTEERGRNSHLHRKFETIDNSRRYSCPQAKSLISAVYREKPSPRNKAAFSDLSLTYPTPELNYLFSKVELVSNDDSENMVKQATTADATVPKLQKIKPLANSNKVSSPRGDHDISGAVASNLPHWGNTLLGMRSTRRFSLPVTTLEKQLDKTLTLVSHVPKEKNEAEIIEDHRRGSLEDRMAFTVPGAAALRLQGRNTGVGVGRSVSLKAGRGESLNRELRSHYMNSMQERKLRSACDDLDRQSYAGVLEYRTRQQQMTKQHAELLKRSPSTEDWMSNRKCRTVSLQEKERESISRRFSRRARHFRAPKALQDEVSTIRSVAMFHAGLYNASRSPPTSPAEAKMLLRRIATAAGGGGGGGSGGRSKGNSHKNSHKSEENGRRDDDNIITLVSQENSESHNSFESKNRKSVSGGETAAVLRQLHSRAIPPRVAESGLAGLLNHSRRMSLVGGPTMEDMLQALPGYLTGNDDSHAPASARGREFNTDQGVGSLSAKAKARDDGSDDNNEYDNEEGNEDETRDTVDLSATDSDNDSDPFSDLDQISSDTDEEDDAFDEDRRNI</sequence>
<feature type="region of interest" description="Disordered" evidence="1">
    <location>
        <begin position="501"/>
        <end position="599"/>
    </location>
</feature>
<protein>
    <submittedName>
        <fullName evidence="2">Uncharacterized protein</fullName>
    </submittedName>
</protein>
<organism evidence="2 3">
    <name type="scientific">Elysia crispata</name>
    <name type="common">lettuce slug</name>
    <dbReference type="NCBI Taxonomy" id="231223"/>
    <lineage>
        <taxon>Eukaryota</taxon>
        <taxon>Metazoa</taxon>
        <taxon>Spiralia</taxon>
        <taxon>Lophotrochozoa</taxon>
        <taxon>Mollusca</taxon>
        <taxon>Gastropoda</taxon>
        <taxon>Heterobranchia</taxon>
        <taxon>Euthyneura</taxon>
        <taxon>Panpulmonata</taxon>
        <taxon>Sacoglossa</taxon>
        <taxon>Placobranchoidea</taxon>
        <taxon>Plakobranchidae</taxon>
        <taxon>Elysia</taxon>
    </lineage>
</organism>
<comment type="caution">
    <text evidence="2">The sequence shown here is derived from an EMBL/GenBank/DDBJ whole genome shotgun (WGS) entry which is preliminary data.</text>
</comment>
<dbReference type="Proteomes" id="UP001283361">
    <property type="component" value="Unassembled WGS sequence"/>
</dbReference>
<evidence type="ECO:0000313" key="2">
    <source>
        <dbReference type="EMBL" id="KAK3764708.1"/>
    </source>
</evidence>
<dbReference type="AlphaFoldDB" id="A0AAE0Z8B8"/>
<name>A0AAE0Z8B8_9GAST</name>
<dbReference type="EMBL" id="JAWDGP010004412">
    <property type="protein sequence ID" value="KAK3764708.1"/>
    <property type="molecule type" value="Genomic_DNA"/>
</dbReference>
<feature type="compositionally biased region" description="Acidic residues" evidence="1">
    <location>
        <begin position="540"/>
        <end position="557"/>
    </location>
</feature>
<feature type="region of interest" description="Disordered" evidence="1">
    <location>
        <begin position="1"/>
        <end position="25"/>
    </location>
</feature>
<evidence type="ECO:0000313" key="3">
    <source>
        <dbReference type="Proteomes" id="UP001283361"/>
    </source>
</evidence>
<feature type="region of interest" description="Disordered" evidence="1">
    <location>
        <begin position="390"/>
        <end position="453"/>
    </location>
</feature>
<feature type="compositionally biased region" description="Basic and acidic residues" evidence="1">
    <location>
        <begin position="413"/>
        <end position="424"/>
    </location>
</feature>